<dbReference type="PROSITE" id="PS50893">
    <property type="entry name" value="ABC_TRANSPORTER_2"/>
    <property type="match status" value="1"/>
</dbReference>
<dbReference type="RefSeq" id="WP_181930476.1">
    <property type="nucleotide sequence ID" value="NZ_CP054698.1"/>
</dbReference>
<dbReference type="FunFam" id="3.40.50.300:FF:000221">
    <property type="entry name" value="Multidrug ABC transporter ATP-binding protein"/>
    <property type="match status" value="1"/>
</dbReference>
<dbReference type="GO" id="GO:0016887">
    <property type="term" value="F:ATP hydrolysis activity"/>
    <property type="evidence" value="ECO:0007669"/>
    <property type="project" value="InterPro"/>
</dbReference>
<feature type="transmembrane region" description="Helical" evidence="10">
    <location>
        <begin position="245"/>
        <end position="266"/>
    </location>
</feature>
<evidence type="ECO:0000256" key="1">
    <source>
        <dbReference type="ARBA" id="ARBA00004651"/>
    </source>
</evidence>
<keyword evidence="4 10" id="KW-0812">Transmembrane</keyword>
<evidence type="ECO:0000259" key="11">
    <source>
        <dbReference type="PROSITE" id="PS50893"/>
    </source>
</evidence>
<keyword evidence="9" id="KW-0175">Coiled coil</keyword>
<keyword evidence="6 13" id="KW-0067">ATP-binding</keyword>
<dbReference type="Proteomes" id="UP000514713">
    <property type="component" value="Chromosome"/>
</dbReference>
<dbReference type="Pfam" id="PF00005">
    <property type="entry name" value="ABC_tran"/>
    <property type="match status" value="1"/>
</dbReference>
<evidence type="ECO:0000313" key="14">
    <source>
        <dbReference type="Proteomes" id="UP000514713"/>
    </source>
</evidence>
<sequence length="583" mass="64265">MAKSRRLAKLGAYLRPHWQEMSLGILALLSVNALGVYIPWLIRAGVDKLSTTFSWNQILHYVVIIVLLSSAMWLMRMASRIWLFGVGRQVEFDLKQRIFEHLLKLEPAYFASNTAGDLINRATSDVDNIKRLLGFAVLSLANTVFAYALTLPVMLAISVDLTLASLAVYPFMLLLVSLFSDRLRKQQAAVQEQLSDISELIQEDISGIALIKIYAQEANERRAFAKKNQQLLTANLELAKIRNTLFPLIGGLANVSSLVIIWLGAARMSSGTLQVGDFLALLIYVERLVFPTALLGFTITAYQRGEVSIDRLESILSVTPKVKDAADAIHLPMAELKGELTAKNLTYNYPGSNTPALANINFTIAPGETVAIVGAIGSGKSTLANALPRLLDIESGQLFLDGLDITKIALTDLRSAIAYVPQDSFLFSTTIKNNIRYGDPVSEQEQIEYVAKLAQIESEINNFPQQYETIVGERGITLSGGQRQRTALARAMLVNAPVLILDDALSSVDNQTATQILNNLSGGTERKTVIFITHQLSAAAAADRIFVMEKGKIVQIGNHLELLQQQGLYRTLWSQHQVEELLR</sequence>
<dbReference type="InterPro" id="IPR027417">
    <property type="entry name" value="P-loop_NTPase"/>
</dbReference>
<keyword evidence="14" id="KW-1185">Reference proteome</keyword>
<dbReference type="KEGG" id="ned:HUN01_05825"/>
<dbReference type="PANTHER" id="PTHR43394">
    <property type="entry name" value="ATP-DEPENDENT PERMEASE MDL1, MITOCHONDRIAL"/>
    <property type="match status" value="1"/>
</dbReference>
<dbReference type="SMART" id="SM00382">
    <property type="entry name" value="AAA"/>
    <property type="match status" value="1"/>
</dbReference>
<feature type="transmembrane region" description="Helical" evidence="10">
    <location>
        <begin position="21"/>
        <end position="42"/>
    </location>
</feature>
<dbReference type="InterPro" id="IPR003439">
    <property type="entry name" value="ABC_transporter-like_ATP-bd"/>
</dbReference>
<feature type="transmembrane region" description="Helical" evidence="10">
    <location>
        <begin position="58"/>
        <end position="75"/>
    </location>
</feature>
<dbReference type="PANTHER" id="PTHR43394:SF1">
    <property type="entry name" value="ATP-BINDING CASSETTE SUB-FAMILY B MEMBER 10, MITOCHONDRIAL"/>
    <property type="match status" value="1"/>
</dbReference>
<dbReference type="Pfam" id="PF00664">
    <property type="entry name" value="ABC_membrane"/>
    <property type="match status" value="1"/>
</dbReference>
<feature type="domain" description="ABC transmembrane type-1" evidence="12">
    <location>
        <begin position="23"/>
        <end position="304"/>
    </location>
</feature>
<dbReference type="CDD" id="cd18541">
    <property type="entry name" value="ABC_6TM_TmrB_like"/>
    <property type="match status" value="1"/>
</dbReference>
<proteinExistence type="predicted"/>
<evidence type="ECO:0000256" key="8">
    <source>
        <dbReference type="ARBA" id="ARBA00023136"/>
    </source>
</evidence>
<evidence type="ECO:0000256" key="7">
    <source>
        <dbReference type="ARBA" id="ARBA00022989"/>
    </source>
</evidence>
<dbReference type="InterPro" id="IPR003593">
    <property type="entry name" value="AAA+_ATPase"/>
</dbReference>
<protein>
    <submittedName>
        <fullName evidence="13">ABC transporter ATP-binding protein</fullName>
    </submittedName>
</protein>
<keyword evidence="5" id="KW-0547">Nucleotide-binding</keyword>
<evidence type="ECO:0000256" key="4">
    <source>
        <dbReference type="ARBA" id="ARBA00022692"/>
    </source>
</evidence>
<dbReference type="AlphaFoldDB" id="A0A7D7QCS3"/>
<gene>
    <name evidence="13" type="ORF">HUN01_05825</name>
</gene>
<dbReference type="InterPro" id="IPR039421">
    <property type="entry name" value="Type_1_exporter"/>
</dbReference>
<dbReference type="EMBL" id="CP054698">
    <property type="protein sequence ID" value="QMS87119.1"/>
    <property type="molecule type" value="Genomic_DNA"/>
</dbReference>
<keyword evidence="8 10" id="KW-0472">Membrane</keyword>
<dbReference type="SUPFAM" id="SSF52540">
    <property type="entry name" value="P-loop containing nucleoside triphosphate hydrolases"/>
    <property type="match status" value="1"/>
</dbReference>
<dbReference type="GO" id="GO:0005886">
    <property type="term" value="C:plasma membrane"/>
    <property type="evidence" value="ECO:0007669"/>
    <property type="project" value="UniProtKB-SubCell"/>
</dbReference>
<dbReference type="GO" id="GO:0015421">
    <property type="term" value="F:ABC-type oligopeptide transporter activity"/>
    <property type="evidence" value="ECO:0007669"/>
    <property type="project" value="TreeGrafter"/>
</dbReference>
<evidence type="ECO:0000256" key="2">
    <source>
        <dbReference type="ARBA" id="ARBA00022448"/>
    </source>
</evidence>
<keyword evidence="7 10" id="KW-1133">Transmembrane helix</keyword>
<evidence type="ECO:0000256" key="10">
    <source>
        <dbReference type="SAM" id="Phobius"/>
    </source>
</evidence>
<comment type="subcellular location">
    <subcellularLocation>
        <location evidence="1">Cell membrane</location>
        <topology evidence="1">Multi-pass membrane protein</topology>
    </subcellularLocation>
</comment>
<evidence type="ECO:0000256" key="6">
    <source>
        <dbReference type="ARBA" id="ARBA00022840"/>
    </source>
</evidence>
<dbReference type="Gene3D" id="3.40.50.300">
    <property type="entry name" value="P-loop containing nucleotide triphosphate hydrolases"/>
    <property type="match status" value="1"/>
</dbReference>
<dbReference type="GO" id="GO:0005524">
    <property type="term" value="F:ATP binding"/>
    <property type="evidence" value="ECO:0007669"/>
    <property type="project" value="UniProtKB-KW"/>
</dbReference>
<feature type="transmembrane region" description="Helical" evidence="10">
    <location>
        <begin position="161"/>
        <end position="179"/>
    </location>
</feature>
<dbReference type="PROSITE" id="PS50929">
    <property type="entry name" value="ABC_TM1F"/>
    <property type="match status" value="1"/>
</dbReference>
<evidence type="ECO:0000256" key="9">
    <source>
        <dbReference type="SAM" id="Coils"/>
    </source>
</evidence>
<organism evidence="13 14">
    <name type="scientific">Nostoc edaphicum CCNP1411</name>
    <dbReference type="NCBI Taxonomy" id="1472755"/>
    <lineage>
        <taxon>Bacteria</taxon>
        <taxon>Bacillati</taxon>
        <taxon>Cyanobacteriota</taxon>
        <taxon>Cyanophyceae</taxon>
        <taxon>Nostocales</taxon>
        <taxon>Nostocaceae</taxon>
        <taxon>Nostoc</taxon>
    </lineage>
</organism>
<evidence type="ECO:0000256" key="5">
    <source>
        <dbReference type="ARBA" id="ARBA00022741"/>
    </source>
</evidence>
<feature type="domain" description="ABC transporter" evidence="11">
    <location>
        <begin position="340"/>
        <end position="575"/>
    </location>
</feature>
<evidence type="ECO:0000256" key="3">
    <source>
        <dbReference type="ARBA" id="ARBA00022475"/>
    </source>
</evidence>
<feature type="transmembrane region" description="Helical" evidence="10">
    <location>
        <begin position="132"/>
        <end position="155"/>
    </location>
</feature>
<evidence type="ECO:0000259" key="12">
    <source>
        <dbReference type="PROSITE" id="PS50929"/>
    </source>
</evidence>
<dbReference type="InterPro" id="IPR011527">
    <property type="entry name" value="ABC1_TM_dom"/>
</dbReference>
<accession>A0A7D7QCS3</accession>
<dbReference type="InterPro" id="IPR036640">
    <property type="entry name" value="ABC1_TM_sf"/>
</dbReference>
<name>A0A7D7QCS3_9NOSO</name>
<keyword evidence="2" id="KW-0813">Transport</keyword>
<keyword evidence="3" id="KW-1003">Cell membrane</keyword>
<dbReference type="Gene3D" id="1.20.1560.10">
    <property type="entry name" value="ABC transporter type 1, transmembrane domain"/>
    <property type="match status" value="1"/>
</dbReference>
<dbReference type="SUPFAM" id="SSF90123">
    <property type="entry name" value="ABC transporter transmembrane region"/>
    <property type="match status" value="1"/>
</dbReference>
<reference evidence="14" key="1">
    <citation type="submission" date="2020-06" db="EMBL/GenBank/DDBJ databases">
        <title>Nostoc edaphicum CCNP1411 genome.</title>
        <authorList>
            <person name="Fidor A."/>
            <person name="Grabski M."/>
            <person name="Gawor J."/>
            <person name="Gromadka R."/>
            <person name="Wegrzyn G."/>
            <person name="Mazur-Marzec H."/>
        </authorList>
    </citation>
    <scope>NUCLEOTIDE SEQUENCE [LARGE SCALE GENOMIC DNA]</scope>
    <source>
        <strain evidence="14">CCNP1411</strain>
    </source>
</reference>
<evidence type="ECO:0000313" key="13">
    <source>
        <dbReference type="EMBL" id="QMS87119.1"/>
    </source>
</evidence>
<feature type="coiled-coil region" evidence="9">
    <location>
        <begin position="183"/>
        <end position="235"/>
    </location>
</feature>